<evidence type="ECO:0000256" key="1">
    <source>
        <dbReference type="SAM" id="MobiDB-lite"/>
    </source>
</evidence>
<keyword evidence="2" id="KW-0732">Signal</keyword>
<reference evidence="3 4" key="1">
    <citation type="submission" date="2021-06" db="EMBL/GenBank/DDBJ databases">
        <authorList>
            <person name="Kallberg Y."/>
            <person name="Tangrot J."/>
            <person name="Rosling A."/>
        </authorList>
    </citation>
    <scope>NUCLEOTIDE SEQUENCE [LARGE SCALE GENOMIC DNA]</scope>
    <source>
        <strain evidence="3 4">120-4 pot B 10/14</strain>
    </source>
</reference>
<name>A0ABN7UMT1_GIGMA</name>
<feature type="non-terminal residue" evidence="3">
    <location>
        <position position="65"/>
    </location>
</feature>
<accession>A0ABN7UMT1</accession>
<feature type="chain" id="PRO_5046058771" evidence="2">
    <location>
        <begin position="21"/>
        <end position="65"/>
    </location>
</feature>
<evidence type="ECO:0000313" key="4">
    <source>
        <dbReference type="Proteomes" id="UP000789901"/>
    </source>
</evidence>
<feature type="region of interest" description="Disordered" evidence="1">
    <location>
        <begin position="24"/>
        <end position="65"/>
    </location>
</feature>
<proteinExistence type="predicted"/>
<feature type="compositionally biased region" description="Acidic residues" evidence="1">
    <location>
        <begin position="37"/>
        <end position="47"/>
    </location>
</feature>
<gene>
    <name evidence="3" type="ORF">GMARGA_LOCUS7977</name>
</gene>
<keyword evidence="4" id="KW-1185">Reference proteome</keyword>
<evidence type="ECO:0000256" key="2">
    <source>
        <dbReference type="SAM" id="SignalP"/>
    </source>
</evidence>
<feature type="signal peptide" evidence="2">
    <location>
        <begin position="1"/>
        <end position="20"/>
    </location>
</feature>
<dbReference type="Proteomes" id="UP000789901">
    <property type="component" value="Unassembled WGS sequence"/>
</dbReference>
<comment type="caution">
    <text evidence="3">The sequence shown here is derived from an EMBL/GenBank/DDBJ whole genome shotgun (WGS) entry which is preliminary data.</text>
</comment>
<feature type="compositionally biased region" description="Basic and acidic residues" evidence="1">
    <location>
        <begin position="25"/>
        <end position="36"/>
    </location>
</feature>
<sequence length="65" mass="7328">MKFTYVPLLVSAFLAISATAAPAPRKRDALTKRGEEEYYGGDDEYDDGYVKRNARPGGKEDYDDY</sequence>
<protein>
    <submittedName>
        <fullName evidence="3">18380_t:CDS:1</fullName>
    </submittedName>
</protein>
<evidence type="ECO:0000313" key="3">
    <source>
        <dbReference type="EMBL" id="CAG8623754.1"/>
    </source>
</evidence>
<dbReference type="EMBL" id="CAJVQB010003991">
    <property type="protein sequence ID" value="CAG8623754.1"/>
    <property type="molecule type" value="Genomic_DNA"/>
</dbReference>
<organism evidence="3 4">
    <name type="scientific">Gigaspora margarita</name>
    <dbReference type="NCBI Taxonomy" id="4874"/>
    <lineage>
        <taxon>Eukaryota</taxon>
        <taxon>Fungi</taxon>
        <taxon>Fungi incertae sedis</taxon>
        <taxon>Mucoromycota</taxon>
        <taxon>Glomeromycotina</taxon>
        <taxon>Glomeromycetes</taxon>
        <taxon>Diversisporales</taxon>
        <taxon>Gigasporaceae</taxon>
        <taxon>Gigaspora</taxon>
    </lineage>
</organism>